<organism evidence="8 9">
    <name type="scientific">Oenococcus oeni</name>
    <name type="common">Leuconostoc oenos</name>
    <dbReference type="NCBI Taxonomy" id="1247"/>
    <lineage>
        <taxon>Bacteria</taxon>
        <taxon>Bacillati</taxon>
        <taxon>Bacillota</taxon>
        <taxon>Bacilli</taxon>
        <taxon>Lactobacillales</taxon>
        <taxon>Lactobacillaceae</taxon>
        <taxon>Oenococcus</taxon>
    </lineage>
</organism>
<evidence type="ECO:0000256" key="2">
    <source>
        <dbReference type="ARBA" id="ARBA00022475"/>
    </source>
</evidence>
<keyword evidence="5 6" id="KW-0472">Membrane</keyword>
<evidence type="ECO:0000256" key="6">
    <source>
        <dbReference type="SAM" id="Phobius"/>
    </source>
</evidence>
<evidence type="ECO:0000256" key="3">
    <source>
        <dbReference type="ARBA" id="ARBA00022692"/>
    </source>
</evidence>
<dbReference type="GO" id="GO:0005886">
    <property type="term" value="C:plasma membrane"/>
    <property type="evidence" value="ECO:0007669"/>
    <property type="project" value="UniProtKB-SubCell"/>
</dbReference>
<feature type="transmembrane region" description="Helical" evidence="6">
    <location>
        <begin position="180"/>
        <end position="198"/>
    </location>
</feature>
<dbReference type="InterPro" id="IPR051449">
    <property type="entry name" value="ABC-2_transporter_component"/>
</dbReference>
<comment type="caution">
    <text evidence="8">The sequence shown here is derived from an EMBL/GenBank/DDBJ whole genome shotgun (WGS) entry which is preliminary data.</text>
</comment>
<sequence length="414" mass="44818">MNKTWIVAKHVFLKNLKSPSYYWMLLAPFVFVLIGIGASFLINKAVSGNQPTIGIVGHPQQVSLLKTALKSKASVKSESSLKAAKNALSNEKIDAYVKTNAGYTKTEIVANSKASANFDSSSISQIISSLKTESAVAKLGLSAKQVKSITAPASVKTKYVSVENKKVSQNSNNGGRSVRYLFAQGATIIIFMFLAIYIQMTGSEIGTEKGSRILESILAAVPARQHFTGKIIAIVGLFIFQLIAYIFIALIAFALAKPFNYSKYLNLVDWSQLGTSFIVLTALITLGAIIIYIILAAVFASMVSRQEDVAKSTSVVMWIAMVPYFLSFAVASSANAPVFKVLSFIPLISQSIMPIRMAVSSATTFDALIALALQILIILLLVKFASGIYARNSLDYGDGKPLKKLLKYFQSKNS</sequence>
<feature type="transmembrane region" description="Helical" evidence="6">
    <location>
        <begin position="276"/>
        <end position="303"/>
    </location>
</feature>
<dbReference type="PANTHER" id="PTHR30294:SF29">
    <property type="entry name" value="MULTIDRUG ABC TRANSPORTER PERMEASE YBHS-RELATED"/>
    <property type="match status" value="1"/>
</dbReference>
<feature type="transmembrane region" description="Helical" evidence="6">
    <location>
        <begin position="231"/>
        <end position="256"/>
    </location>
</feature>
<evidence type="ECO:0000256" key="1">
    <source>
        <dbReference type="ARBA" id="ARBA00004651"/>
    </source>
</evidence>
<dbReference type="Proteomes" id="UP000181728">
    <property type="component" value="Unassembled WGS sequence"/>
</dbReference>
<dbReference type="Pfam" id="PF12698">
    <property type="entry name" value="ABC2_membrane_3"/>
    <property type="match status" value="1"/>
</dbReference>
<dbReference type="AlphaFoldDB" id="A0A6N4A051"/>
<proteinExistence type="predicted"/>
<feature type="transmembrane region" description="Helical" evidence="6">
    <location>
        <begin position="358"/>
        <end position="382"/>
    </location>
</feature>
<dbReference type="PANTHER" id="PTHR30294">
    <property type="entry name" value="MEMBRANE COMPONENT OF ABC TRANSPORTER YHHJ-RELATED"/>
    <property type="match status" value="1"/>
</dbReference>
<dbReference type="EMBL" id="MLOK01000051">
    <property type="protein sequence ID" value="OIM20713.1"/>
    <property type="molecule type" value="Genomic_DNA"/>
</dbReference>
<feature type="transmembrane region" description="Helical" evidence="6">
    <location>
        <begin position="315"/>
        <end position="338"/>
    </location>
</feature>
<dbReference type="InterPro" id="IPR013525">
    <property type="entry name" value="ABC2_TM"/>
</dbReference>
<comment type="subcellular location">
    <subcellularLocation>
        <location evidence="1">Cell membrane</location>
        <topology evidence="1">Multi-pass membrane protein</topology>
    </subcellularLocation>
</comment>
<evidence type="ECO:0000259" key="7">
    <source>
        <dbReference type="Pfam" id="PF12698"/>
    </source>
</evidence>
<evidence type="ECO:0000256" key="5">
    <source>
        <dbReference type="ARBA" id="ARBA00023136"/>
    </source>
</evidence>
<dbReference type="GO" id="GO:0140359">
    <property type="term" value="F:ABC-type transporter activity"/>
    <property type="evidence" value="ECO:0007669"/>
    <property type="project" value="InterPro"/>
</dbReference>
<reference evidence="8 9" key="1">
    <citation type="journal article" date="2016" name="BMC Genomics">
        <title>Consensus pan-genome assembly of the specialised wine bacterium Oenococcus oeni.</title>
        <authorList>
            <person name="Sternes P.R."/>
            <person name="Borneman A.R."/>
        </authorList>
    </citation>
    <scope>NUCLEOTIDE SEQUENCE [LARGE SCALE GENOMIC DNA]</scope>
    <source>
        <strain evidence="8 9">AWRIB661</strain>
    </source>
</reference>
<accession>A0A6N4A051</accession>
<dbReference type="RefSeq" id="WP_071449097.1">
    <property type="nucleotide sequence ID" value="NZ_MLOK01000051.1"/>
</dbReference>
<evidence type="ECO:0000313" key="8">
    <source>
        <dbReference type="EMBL" id="OIM20713.1"/>
    </source>
</evidence>
<evidence type="ECO:0000256" key="4">
    <source>
        <dbReference type="ARBA" id="ARBA00022989"/>
    </source>
</evidence>
<protein>
    <submittedName>
        <fullName evidence="8">Sodium ABC transporter permease</fullName>
    </submittedName>
</protein>
<keyword evidence="4 6" id="KW-1133">Transmembrane helix</keyword>
<name>A0A6N4A051_OENOE</name>
<keyword evidence="2" id="KW-1003">Cell membrane</keyword>
<feature type="domain" description="ABC-2 type transporter transmembrane" evidence="7">
    <location>
        <begin position="20"/>
        <end position="382"/>
    </location>
</feature>
<evidence type="ECO:0000313" key="9">
    <source>
        <dbReference type="Proteomes" id="UP000181728"/>
    </source>
</evidence>
<feature type="transmembrane region" description="Helical" evidence="6">
    <location>
        <begin position="21"/>
        <end position="42"/>
    </location>
</feature>
<keyword evidence="3 6" id="KW-0812">Transmembrane</keyword>
<gene>
    <name evidence="8" type="ORF">ATX59_07605</name>
</gene>